<keyword evidence="6" id="KW-0969">Cilium</keyword>
<sequence>MAFSVNTNAGALEALRQLVGTNQSLDVTQSRINTGLKVQSAADDPANFSIAQNLRGQVKGFDAVRSSLDRATSTVDVAIAAAETISDLLIDMRETTIAAADSGIDSASRRALSDEFSRLLEQINSVVSQANFNGTNIVDPSLTRITALTGTEVTVNDLNADSVVDPGEASLSNVIAINGRDLTTSGLGIQVNSFEIDPAVGYDIDVDSLDVIAENLGDRDFVNALVASGNPAGIVDVTTNPASFDFSGATFNSGAAGPSTGDETLSFSLGGQTFTVTGNFADQAAATAALEADFSLATPAAPFTVTSTPADNFSSNIRAEQALVDVDNALDTVNSVLAEFGAAARQLELSSNFTTRLSDELQVGIGNLVDADLARESASLQALQVKQQLGLQALSIANSNPQSILALFGN</sequence>
<comment type="function">
    <text evidence="3">Flagellin is the subunit protein which polymerizes to form the filaments of bacterial flagella.</text>
</comment>
<dbReference type="RefSeq" id="WP_149999509.1">
    <property type="nucleotide sequence ID" value="NZ_BKCL01000001.1"/>
</dbReference>
<dbReference type="InterPro" id="IPR046358">
    <property type="entry name" value="Flagellin_C"/>
</dbReference>
<feature type="domain" description="Flagellin N-terminal" evidence="4">
    <location>
        <begin position="5"/>
        <end position="139"/>
    </location>
</feature>
<dbReference type="SUPFAM" id="SSF64518">
    <property type="entry name" value="Phase 1 flagellin"/>
    <property type="match status" value="1"/>
</dbReference>
<keyword evidence="6" id="KW-0966">Cell projection</keyword>
<dbReference type="GO" id="GO:0005198">
    <property type="term" value="F:structural molecule activity"/>
    <property type="evidence" value="ECO:0007669"/>
    <property type="project" value="UniProtKB-UniRule"/>
</dbReference>
<comment type="subcellular location">
    <subcellularLocation>
        <location evidence="3">Secreted</location>
    </subcellularLocation>
    <subcellularLocation>
        <location evidence="3">Bacterial flagellum</location>
    </subcellularLocation>
</comment>
<feature type="domain" description="Flagellin C-terminal" evidence="5">
    <location>
        <begin position="326"/>
        <end position="408"/>
    </location>
</feature>
<comment type="similarity">
    <text evidence="1 3">Belongs to the bacterial flagellin family.</text>
</comment>
<evidence type="ECO:0000259" key="4">
    <source>
        <dbReference type="Pfam" id="PF00669"/>
    </source>
</evidence>
<dbReference type="Pfam" id="PF00700">
    <property type="entry name" value="Flagellin_C"/>
    <property type="match status" value="1"/>
</dbReference>
<organism evidence="6 7">
    <name type="scientific">Iodidimonas gelatinilytica</name>
    <dbReference type="NCBI Taxonomy" id="1236966"/>
    <lineage>
        <taxon>Bacteria</taxon>
        <taxon>Pseudomonadati</taxon>
        <taxon>Pseudomonadota</taxon>
        <taxon>Alphaproteobacteria</taxon>
        <taxon>Iodidimonadales</taxon>
        <taxon>Iodidimonadaceae</taxon>
        <taxon>Iodidimonas</taxon>
    </lineage>
</organism>
<dbReference type="PANTHER" id="PTHR42792:SF2">
    <property type="entry name" value="FLAGELLIN"/>
    <property type="match status" value="1"/>
</dbReference>
<accession>A0A5A7MPV1</accession>
<evidence type="ECO:0000256" key="3">
    <source>
        <dbReference type="RuleBase" id="RU362073"/>
    </source>
</evidence>
<evidence type="ECO:0000256" key="2">
    <source>
        <dbReference type="ARBA" id="ARBA00023143"/>
    </source>
</evidence>
<evidence type="ECO:0000313" key="6">
    <source>
        <dbReference type="EMBL" id="GEQ96948.1"/>
    </source>
</evidence>
<dbReference type="GO" id="GO:0009288">
    <property type="term" value="C:bacterial-type flagellum"/>
    <property type="evidence" value="ECO:0007669"/>
    <property type="project" value="UniProtKB-SubCell"/>
</dbReference>
<protein>
    <recommendedName>
        <fullName evidence="3">Flagellin</fullName>
    </recommendedName>
</protein>
<dbReference type="Proteomes" id="UP000322084">
    <property type="component" value="Unassembled WGS sequence"/>
</dbReference>
<comment type="caution">
    <text evidence="6">The sequence shown here is derived from an EMBL/GenBank/DDBJ whole genome shotgun (WGS) entry which is preliminary data.</text>
</comment>
<dbReference type="AlphaFoldDB" id="A0A5A7MPV1"/>
<reference evidence="6 7" key="1">
    <citation type="submission" date="2019-09" db="EMBL/GenBank/DDBJ databases">
        <title>NBRP : Genome information of microbial organism related human and environment.</title>
        <authorList>
            <person name="Hattori M."/>
            <person name="Oshima K."/>
            <person name="Inaba H."/>
            <person name="Suda W."/>
            <person name="Sakamoto M."/>
            <person name="Iino T."/>
            <person name="Kitahara M."/>
            <person name="Oshida Y."/>
            <person name="Iida T."/>
            <person name="Kudo T."/>
            <person name="Itoh T."/>
            <person name="Ohkuma M."/>
        </authorList>
    </citation>
    <scope>NUCLEOTIDE SEQUENCE [LARGE SCALE GENOMIC DNA]</scope>
    <source>
        <strain evidence="6 7">Hi-2</strain>
    </source>
</reference>
<keyword evidence="2 3" id="KW-0975">Bacterial flagellum</keyword>
<dbReference type="Gene3D" id="1.20.1330.10">
    <property type="entry name" value="f41 fragment of flagellin, N-terminal domain"/>
    <property type="match status" value="2"/>
</dbReference>
<gene>
    <name evidence="6" type="ORF">JCM17844_05850</name>
</gene>
<proteinExistence type="inferred from homology"/>
<dbReference type="InterPro" id="IPR001492">
    <property type="entry name" value="Flagellin"/>
</dbReference>
<dbReference type="PANTHER" id="PTHR42792">
    <property type="entry name" value="FLAGELLIN"/>
    <property type="match status" value="1"/>
</dbReference>
<evidence type="ECO:0000313" key="7">
    <source>
        <dbReference type="Proteomes" id="UP000322084"/>
    </source>
</evidence>
<evidence type="ECO:0000256" key="1">
    <source>
        <dbReference type="ARBA" id="ARBA00005709"/>
    </source>
</evidence>
<dbReference type="EMBL" id="BKCL01000001">
    <property type="protein sequence ID" value="GEQ96948.1"/>
    <property type="molecule type" value="Genomic_DNA"/>
</dbReference>
<dbReference type="Pfam" id="PF00669">
    <property type="entry name" value="Flagellin_N"/>
    <property type="match status" value="1"/>
</dbReference>
<keyword evidence="3" id="KW-0964">Secreted</keyword>
<keyword evidence="6" id="KW-0282">Flagellum</keyword>
<dbReference type="GO" id="GO:0005576">
    <property type="term" value="C:extracellular region"/>
    <property type="evidence" value="ECO:0007669"/>
    <property type="project" value="UniProtKB-SubCell"/>
</dbReference>
<evidence type="ECO:0000259" key="5">
    <source>
        <dbReference type="Pfam" id="PF00700"/>
    </source>
</evidence>
<dbReference type="PRINTS" id="PR00207">
    <property type="entry name" value="FLAGELLIN"/>
</dbReference>
<dbReference type="InterPro" id="IPR001029">
    <property type="entry name" value="Flagellin_N"/>
</dbReference>
<name>A0A5A7MPV1_9PROT</name>